<evidence type="ECO:0000256" key="4">
    <source>
        <dbReference type="ARBA" id="ARBA00022989"/>
    </source>
</evidence>
<dbReference type="PANTHER" id="PTHR30213">
    <property type="entry name" value="INNER MEMBRANE PROTEIN YHJD"/>
    <property type="match status" value="1"/>
</dbReference>
<keyword evidence="3 7" id="KW-0812">Transmembrane</keyword>
<dbReference type="InterPro" id="IPR017039">
    <property type="entry name" value="Virul_fac_BrkB"/>
</dbReference>
<keyword evidence="2" id="KW-1003">Cell membrane</keyword>
<comment type="subcellular location">
    <subcellularLocation>
        <location evidence="1">Cell membrane</location>
        <topology evidence="1">Multi-pass membrane protein</topology>
    </subcellularLocation>
</comment>
<keyword evidence="6" id="KW-0175">Coiled coil</keyword>
<evidence type="ECO:0000313" key="9">
    <source>
        <dbReference type="Proteomes" id="UP001501697"/>
    </source>
</evidence>
<feature type="transmembrane region" description="Helical" evidence="7">
    <location>
        <begin position="117"/>
        <end position="141"/>
    </location>
</feature>
<keyword evidence="4 7" id="KW-1133">Transmembrane helix</keyword>
<organism evidence="8 9">
    <name type="scientific">Microbacterium awajiense</name>
    <dbReference type="NCBI Taxonomy" id="415214"/>
    <lineage>
        <taxon>Bacteria</taxon>
        <taxon>Bacillati</taxon>
        <taxon>Actinomycetota</taxon>
        <taxon>Actinomycetes</taxon>
        <taxon>Micrococcales</taxon>
        <taxon>Microbacteriaceae</taxon>
        <taxon>Microbacterium</taxon>
    </lineage>
</organism>
<evidence type="ECO:0000256" key="5">
    <source>
        <dbReference type="ARBA" id="ARBA00023136"/>
    </source>
</evidence>
<keyword evidence="9" id="KW-1185">Reference proteome</keyword>
<accession>A0ABP7A1P4</accession>
<dbReference type="EMBL" id="BAAAYU010000001">
    <property type="protein sequence ID" value="GAA3623191.1"/>
    <property type="molecule type" value="Genomic_DNA"/>
</dbReference>
<feature type="transmembrane region" description="Helical" evidence="7">
    <location>
        <begin position="20"/>
        <end position="41"/>
    </location>
</feature>
<evidence type="ECO:0000256" key="3">
    <source>
        <dbReference type="ARBA" id="ARBA00022692"/>
    </source>
</evidence>
<reference evidence="9" key="1">
    <citation type="journal article" date="2019" name="Int. J. Syst. Evol. Microbiol.">
        <title>The Global Catalogue of Microorganisms (GCM) 10K type strain sequencing project: providing services to taxonomists for standard genome sequencing and annotation.</title>
        <authorList>
            <consortium name="The Broad Institute Genomics Platform"/>
            <consortium name="The Broad Institute Genome Sequencing Center for Infectious Disease"/>
            <person name="Wu L."/>
            <person name="Ma J."/>
        </authorList>
    </citation>
    <scope>NUCLEOTIDE SEQUENCE [LARGE SCALE GENOMIC DNA]</scope>
    <source>
        <strain evidence="9">JCM 16544</strain>
    </source>
</reference>
<feature type="coiled-coil region" evidence="6">
    <location>
        <begin position="312"/>
        <end position="339"/>
    </location>
</feature>
<feature type="transmembrane region" description="Helical" evidence="7">
    <location>
        <begin position="153"/>
        <end position="181"/>
    </location>
</feature>
<feature type="transmembrane region" description="Helical" evidence="7">
    <location>
        <begin position="238"/>
        <end position="261"/>
    </location>
</feature>
<feature type="transmembrane region" description="Helical" evidence="7">
    <location>
        <begin position="201"/>
        <end position="226"/>
    </location>
</feature>
<dbReference type="PANTHER" id="PTHR30213:SF1">
    <property type="entry name" value="INNER MEMBRANE PROTEIN YHJD"/>
    <property type="match status" value="1"/>
</dbReference>
<evidence type="ECO:0000256" key="7">
    <source>
        <dbReference type="SAM" id="Phobius"/>
    </source>
</evidence>
<protein>
    <submittedName>
        <fullName evidence="8">YihY/virulence factor BrkB family protein</fullName>
    </submittedName>
</protein>
<evidence type="ECO:0000313" key="8">
    <source>
        <dbReference type="EMBL" id="GAA3623191.1"/>
    </source>
</evidence>
<evidence type="ECO:0000256" key="1">
    <source>
        <dbReference type="ARBA" id="ARBA00004651"/>
    </source>
</evidence>
<name>A0ABP7A1P4_9MICO</name>
<comment type="caution">
    <text evidence="8">The sequence shown here is derived from an EMBL/GenBank/DDBJ whole genome shotgun (WGS) entry which is preliminary data.</text>
</comment>
<sequence length="346" mass="35976">MTQSETEATGTPSLGERIGGIVKAVTAWALSLRIVRALLHYADRRGAQLADAITYRALFSIFAGVLLGFSIAALWLAGNPEAWSALVSAVSAAIPGLVGEGGVIDTSTIGAPAGLSIAGVFSAVVLVGAAIGAITSLRLALRTLADQVSDDVLFIWVLLRNLAIAAGIGVAFAVTAAITWAASAGIDIVAGWLGFSSNSGLAVFLSRATGVVVIFALDAAIIAVLFRMLSGLRPTARQLWPGALIGAVGLTVLQQLSSLFVGGASSNPLFTTFASLIALLLWINLSCQVLLIASAYIVVSMKSASALREPPATFTERRVQQAEERVRIATEELRTARLKAYEEEKS</sequence>
<keyword evidence="5 7" id="KW-0472">Membrane</keyword>
<dbReference type="RefSeq" id="WP_344735952.1">
    <property type="nucleotide sequence ID" value="NZ_BAAAYU010000001.1"/>
</dbReference>
<feature type="transmembrane region" description="Helical" evidence="7">
    <location>
        <begin position="273"/>
        <end position="299"/>
    </location>
</feature>
<evidence type="ECO:0000256" key="2">
    <source>
        <dbReference type="ARBA" id="ARBA00022475"/>
    </source>
</evidence>
<dbReference type="Pfam" id="PF03631">
    <property type="entry name" value="Virul_fac_BrkB"/>
    <property type="match status" value="1"/>
</dbReference>
<proteinExistence type="predicted"/>
<evidence type="ECO:0000256" key="6">
    <source>
        <dbReference type="SAM" id="Coils"/>
    </source>
</evidence>
<gene>
    <name evidence="8" type="ORF">GCM10022200_01760</name>
</gene>
<dbReference type="Proteomes" id="UP001501697">
    <property type="component" value="Unassembled WGS sequence"/>
</dbReference>
<feature type="transmembrane region" description="Helical" evidence="7">
    <location>
        <begin position="53"/>
        <end position="77"/>
    </location>
</feature>